<comment type="similarity">
    <text evidence="1">Belongs to the ATP-dependent AMP-binding enzyme family.</text>
</comment>
<evidence type="ECO:0000259" key="4">
    <source>
        <dbReference type="Pfam" id="PF13193"/>
    </source>
</evidence>
<dbReference type="PANTHER" id="PTHR43767">
    <property type="entry name" value="LONG-CHAIN-FATTY-ACID--COA LIGASE"/>
    <property type="match status" value="1"/>
</dbReference>
<keyword evidence="6" id="KW-1185">Reference proteome</keyword>
<dbReference type="InterPro" id="IPR025110">
    <property type="entry name" value="AMP-bd_C"/>
</dbReference>
<evidence type="ECO:0000256" key="1">
    <source>
        <dbReference type="ARBA" id="ARBA00006432"/>
    </source>
</evidence>
<dbReference type="EMBL" id="CP010519">
    <property type="protein sequence ID" value="AJE80426.1"/>
    <property type="molecule type" value="Genomic_DNA"/>
</dbReference>
<accession>A0A0B5ENN0</accession>
<dbReference type="KEGG" id="sals:SLNWT_0050"/>
<dbReference type="InterPro" id="IPR045851">
    <property type="entry name" value="AMP-bd_C_sf"/>
</dbReference>
<dbReference type="Proteomes" id="UP000031523">
    <property type="component" value="Chromosome"/>
</dbReference>
<reference evidence="5 6" key="1">
    <citation type="submission" date="2015-01" db="EMBL/GenBank/DDBJ databases">
        <title>Enhanced salinomycin production by adjusting the supply of polyketide extender units in Streptomyce albus DSM 41398.</title>
        <authorList>
            <person name="Lu C."/>
        </authorList>
    </citation>
    <scope>NUCLEOTIDE SEQUENCE [LARGE SCALE GENOMIC DNA]</scope>
    <source>
        <strain evidence="6">ATCC 21838 / DSM 41398 / FERM P-419 / JCM 4703 / NBRC 107858</strain>
    </source>
</reference>
<protein>
    <submittedName>
        <fullName evidence="5">Long-chain-fatty-acid--CoA ligase</fullName>
    </submittedName>
</protein>
<dbReference type="AlphaFoldDB" id="A0A0B5ENN0"/>
<dbReference type="PANTHER" id="PTHR43767:SF1">
    <property type="entry name" value="NONRIBOSOMAL PEPTIDE SYNTHASE PES1 (EUROFUNG)-RELATED"/>
    <property type="match status" value="1"/>
</dbReference>
<dbReference type="SUPFAM" id="SSF56801">
    <property type="entry name" value="Acetyl-CoA synthetase-like"/>
    <property type="match status" value="1"/>
</dbReference>
<dbReference type="NCBIfam" id="NF004837">
    <property type="entry name" value="PRK06187.1"/>
    <property type="match status" value="1"/>
</dbReference>
<dbReference type="Pfam" id="PF00501">
    <property type="entry name" value="AMP-binding"/>
    <property type="match status" value="1"/>
</dbReference>
<dbReference type="Gene3D" id="3.30.300.30">
    <property type="match status" value="1"/>
</dbReference>
<dbReference type="InterPro" id="IPR042099">
    <property type="entry name" value="ANL_N_sf"/>
</dbReference>
<dbReference type="InterPro" id="IPR050237">
    <property type="entry name" value="ATP-dep_AMP-bd_enzyme"/>
</dbReference>
<name>A0A0B5ENN0_STRA4</name>
<evidence type="ECO:0000313" key="5">
    <source>
        <dbReference type="EMBL" id="AJE80426.1"/>
    </source>
</evidence>
<sequence>MFLMPTYPYLTQVVHKAARARPAEPCLIYQDRRTGNARFAERVARLAGAFGGIGVGAGERVALVALNSDRLVESLFATFWAGGVACPLNVRWNVEELAFALNDCGAAVLLVDDVHAPLAAELRDRVPTLRACVHMGDGAAPDGLLAYEDLVELGPVREDAGRSGDDPAYLLYTGGTTGSPKGVLLSHANLVAASTAMLAAGCGTGERYLHAPPLFHVAGVQVMTAHFLGGQGPQVIIPAFEPRALMAAIQEHRVTDVMLVPTMLQMVLGHPDRAAYRLDSIEQIFYGAAPMTQALLRAAMAAMPSVGFVQGYGMTETALTIMLPAWYHTEEGQLRGKMTSIGQPLPTADVVIRDPQGHEVPRGVVGELTVKSPSVMLGYHERPELTAQTVRDGWLHSGDGAYMDDDGFVHLVDRLKDMIITGGENVYSSEVESALTEHAGVAVCAVIGVPDETWGERVHAVVVPAPGALPTAEELIAHCRARLAGFKCPRSVQFVEALPVSAAGKILKTRLRAAHRP</sequence>
<feature type="domain" description="AMP-binding enzyme C-terminal" evidence="4">
    <location>
        <begin position="430"/>
        <end position="505"/>
    </location>
</feature>
<dbReference type="FunFam" id="3.30.300.30:FF:000008">
    <property type="entry name" value="2,3-dihydroxybenzoate-AMP ligase"/>
    <property type="match status" value="1"/>
</dbReference>
<organism evidence="5 6">
    <name type="scientific">Streptomyces albus (strain ATCC 21838 / DSM 41398 / FERM P-419 / JCM 4703 / NBRC 107858)</name>
    <dbReference type="NCBI Taxonomy" id="1081613"/>
    <lineage>
        <taxon>Bacteria</taxon>
        <taxon>Bacillati</taxon>
        <taxon>Actinomycetota</taxon>
        <taxon>Actinomycetes</taxon>
        <taxon>Kitasatosporales</taxon>
        <taxon>Streptomycetaceae</taxon>
        <taxon>Streptomyces</taxon>
    </lineage>
</organism>
<keyword evidence="2 5" id="KW-0436">Ligase</keyword>
<dbReference type="InterPro" id="IPR020845">
    <property type="entry name" value="AMP-binding_CS"/>
</dbReference>
<gene>
    <name evidence="5" type="ORF">SLNWT_0050</name>
</gene>
<evidence type="ECO:0000313" key="6">
    <source>
        <dbReference type="Proteomes" id="UP000031523"/>
    </source>
</evidence>
<dbReference type="Pfam" id="PF13193">
    <property type="entry name" value="AMP-binding_C"/>
    <property type="match status" value="1"/>
</dbReference>
<proteinExistence type="inferred from homology"/>
<dbReference type="PROSITE" id="PS00455">
    <property type="entry name" value="AMP_BINDING"/>
    <property type="match status" value="1"/>
</dbReference>
<evidence type="ECO:0000259" key="3">
    <source>
        <dbReference type="Pfam" id="PF00501"/>
    </source>
</evidence>
<feature type="domain" description="AMP-dependent synthetase/ligase" evidence="3">
    <location>
        <begin position="15"/>
        <end position="380"/>
    </location>
</feature>
<dbReference type="InterPro" id="IPR000873">
    <property type="entry name" value="AMP-dep_synth/lig_dom"/>
</dbReference>
<dbReference type="Gene3D" id="3.40.50.12780">
    <property type="entry name" value="N-terminal domain of ligase-like"/>
    <property type="match status" value="1"/>
</dbReference>
<evidence type="ECO:0000256" key="2">
    <source>
        <dbReference type="ARBA" id="ARBA00022598"/>
    </source>
</evidence>
<dbReference type="GO" id="GO:0016878">
    <property type="term" value="F:acid-thiol ligase activity"/>
    <property type="evidence" value="ECO:0007669"/>
    <property type="project" value="UniProtKB-ARBA"/>
</dbReference>